<reference evidence="3" key="1">
    <citation type="submission" date="2020-01" db="EMBL/GenBank/DDBJ databases">
        <authorList>
            <person name="Rat A."/>
        </authorList>
    </citation>
    <scope>NUCLEOTIDE SEQUENCE</scope>
    <source>
        <strain evidence="3">LMG 28251</strain>
    </source>
</reference>
<reference evidence="3" key="2">
    <citation type="journal article" date="2021" name="Syst. Appl. Microbiol.">
        <title>Roseomonas hellenica sp. nov., isolated from roots of wild-growing Alkanna tinctoria.</title>
        <authorList>
            <person name="Rat A."/>
            <person name="Naranjo H.D."/>
            <person name="Lebbe L."/>
            <person name="Cnockaert M."/>
            <person name="Krigas N."/>
            <person name="Grigoriadou K."/>
            <person name="Maloupa E."/>
            <person name="Willems A."/>
        </authorList>
    </citation>
    <scope>NUCLEOTIDE SEQUENCE</scope>
    <source>
        <strain evidence="3">LMG 28251</strain>
    </source>
</reference>
<keyword evidence="4" id="KW-1185">Reference proteome</keyword>
<evidence type="ECO:0000313" key="3">
    <source>
        <dbReference type="EMBL" id="MBR0655156.1"/>
    </source>
</evidence>
<sequence>MRKLLFAAAALLVTTQVFAQTIPSGPKGDTPAPSRPSVSPGAPIDLGPTSGSDRAFRGGGTILEGAPGAPAPTPRALLPDRKPN</sequence>
<protein>
    <submittedName>
        <fullName evidence="3">Uncharacterized protein</fullName>
    </submittedName>
</protein>
<evidence type="ECO:0000313" key="4">
    <source>
        <dbReference type="Proteomes" id="UP001196068"/>
    </source>
</evidence>
<proteinExistence type="predicted"/>
<dbReference type="EMBL" id="JAAEDH010000008">
    <property type="protein sequence ID" value="MBR0655156.1"/>
    <property type="molecule type" value="Genomic_DNA"/>
</dbReference>
<keyword evidence="2" id="KW-0732">Signal</keyword>
<feature type="signal peptide" evidence="2">
    <location>
        <begin position="1"/>
        <end position="19"/>
    </location>
</feature>
<feature type="chain" id="PRO_5041930839" evidence="2">
    <location>
        <begin position="20"/>
        <end position="84"/>
    </location>
</feature>
<name>A0AAF1JW69_9PROT</name>
<accession>A0AAF1JW69</accession>
<evidence type="ECO:0000256" key="1">
    <source>
        <dbReference type="SAM" id="MobiDB-lite"/>
    </source>
</evidence>
<gene>
    <name evidence="3" type="ORF">GXW79_08685</name>
</gene>
<organism evidence="3 4">
    <name type="scientific">Plastoroseomonas arctica</name>
    <dbReference type="NCBI Taxonomy" id="1509237"/>
    <lineage>
        <taxon>Bacteria</taxon>
        <taxon>Pseudomonadati</taxon>
        <taxon>Pseudomonadota</taxon>
        <taxon>Alphaproteobacteria</taxon>
        <taxon>Acetobacterales</taxon>
        <taxon>Acetobacteraceae</taxon>
        <taxon>Plastoroseomonas</taxon>
    </lineage>
</organism>
<dbReference type="RefSeq" id="WP_211873993.1">
    <property type="nucleotide sequence ID" value="NZ_JAAEDH010000008.1"/>
</dbReference>
<evidence type="ECO:0000256" key="2">
    <source>
        <dbReference type="SAM" id="SignalP"/>
    </source>
</evidence>
<dbReference type="Proteomes" id="UP001196068">
    <property type="component" value="Unassembled WGS sequence"/>
</dbReference>
<feature type="region of interest" description="Disordered" evidence="1">
    <location>
        <begin position="21"/>
        <end position="84"/>
    </location>
</feature>
<dbReference type="AlphaFoldDB" id="A0AAF1JW69"/>
<comment type="caution">
    <text evidence="3">The sequence shown here is derived from an EMBL/GenBank/DDBJ whole genome shotgun (WGS) entry which is preliminary data.</text>
</comment>